<reference evidence="1" key="1">
    <citation type="journal article" date="2012" name="Nature">
        <title>The oyster genome reveals stress adaptation and complexity of shell formation.</title>
        <authorList>
            <person name="Zhang G."/>
            <person name="Fang X."/>
            <person name="Guo X."/>
            <person name="Li L."/>
            <person name="Luo R."/>
            <person name="Xu F."/>
            <person name="Yang P."/>
            <person name="Zhang L."/>
            <person name="Wang X."/>
            <person name="Qi H."/>
            <person name="Xiong Z."/>
            <person name="Que H."/>
            <person name="Xie Y."/>
            <person name="Holland P.W."/>
            <person name="Paps J."/>
            <person name="Zhu Y."/>
            <person name="Wu F."/>
            <person name="Chen Y."/>
            <person name="Wang J."/>
            <person name="Peng C."/>
            <person name="Meng J."/>
            <person name="Yang L."/>
            <person name="Liu J."/>
            <person name="Wen B."/>
            <person name="Zhang N."/>
            <person name="Huang Z."/>
            <person name="Zhu Q."/>
            <person name="Feng Y."/>
            <person name="Mount A."/>
            <person name="Hedgecock D."/>
            <person name="Xu Z."/>
            <person name="Liu Y."/>
            <person name="Domazet-Loso T."/>
            <person name="Du Y."/>
            <person name="Sun X."/>
            <person name="Zhang S."/>
            <person name="Liu B."/>
            <person name="Cheng P."/>
            <person name="Jiang X."/>
            <person name="Li J."/>
            <person name="Fan D."/>
            <person name="Wang W."/>
            <person name="Fu W."/>
            <person name="Wang T."/>
            <person name="Wang B."/>
            <person name="Zhang J."/>
            <person name="Peng Z."/>
            <person name="Li Y."/>
            <person name="Li N."/>
            <person name="Wang J."/>
            <person name="Chen M."/>
            <person name="He Y."/>
            <person name="Tan F."/>
            <person name="Song X."/>
            <person name="Zheng Q."/>
            <person name="Huang R."/>
            <person name="Yang H."/>
            <person name="Du X."/>
            <person name="Chen L."/>
            <person name="Yang M."/>
            <person name="Gaffney P.M."/>
            <person name="Wang S."/>
            <person name="Luo L."/>
            <person name="She Z."/>
            <person name="Ming Y."/>
            <person name="Huang W."/>
            <person name="Zhang S."/>
            <person name="Huang B."/>
            <person name="Zhang Y."/>
            <person name="Qu T."/>
            <person name="Ni P."/>
            <person name="Miao G."/>
            <person name="Wang J."/>
            <person name="Wang Q."/>
            <person name="Steinberg C.E."/>
            <person name="Wang H."/>
            <person name="Li N."/>
            <person name="Qian L."/>
            <person name="Zhang G."/>
            <person name="Li Y."/>
            <person name="Yang H."/>
            <person name="Liu X."/>
            <person name="Wang J."/>
            <person name="Yin Y."/>
            <person name="Wang J."/>
        </authorList>
    </citation>
    <scope>NUCLEOTIDE SEQUENCE [LARGE SCALE GENOMIC DNA]</scope>
    <source>
        <strain evidence="1">05x7-T-G4-1.051#20</strain>
    </source>
</reference>
<dbReference type="InterPro" id="IPR016187">
    <property type="entry name" value="CTDL_fold"/>
</dbReference>
<dbReference type="AlphaFoldDB" id="K1PHD4"/>
<accession>K1PHD4</accession>
<organism evidence="1">
    <name type="scientific">Magallana gigas</name>
    <name type="common">Pacific oyster</name>
    <name type="synonym">Crassostrea gigas</name>
    <dbReference type="NCBI Taxonomy" id="29159"/>
    <lineage>
        <taxon>Eukaryota</taxon>
        <taxon>Metazoa</taxon>
        <taxon>Spiralia</taxon>
        <taxon>Lophotrochozoa</taxon>
        <taxon>Mollusca</taxon>
        <taxon>Bivalvia</taxon>
        <taxon>Autobranchia</taxon>
        <taxon>Pteriomorphia</taxon>
        <taxon>Ostreida</taxon>
        <taxon>Ostreoidea</taxon>
        <taxon>Ostreidae</taxon>
        <taxon>Magallana</taxon>
    </lineage>
</organism>
<name>K1PHD4_MAGGI</name>
<protein>
    <submittedName>
        <fullName evidence="1">Uncharacterized protein</fullName>
    </submittedName>
</protein>
<dbReference type="InParanoid" id="K1PHD4"/>
<dbReference type="EMBL" id="JH815803">
    <property type="protein sequence ID" value="EKC23382.1"/>
    <property type="molecule type" value="Genomic_DNA"/>
</dbReference>
<dbReference type="Pfam" id="PF00059">
    <property type="entry name" value="Lectin_C"/>
    <property type="match status" value="1"/>
</dbReference>
<sequence>MGTFAADDYCARIAKGGRLAPYIDSFQYNHLLSLRPADATDTFIGTNDIAEEDTWVNFDGTSISGNGFLYTMTNYPVSQPNGLTSQNCAIINPKPGNSVYTTNQTQDRSCTSSLSTDMLCYREVLVLDFHRKLTVQKSLLLADVNTARGRH</sequence>
<dbReference type="HOGENOM" id="CLU_1733254_0_0_1"/>
<dbReference type="InterPro" id="IPR016186">
    <property type="entry name" value="C-type_lectin-like/link_sf"/>
</dbReference>
<gene>
    <name evidence="1" type="ORF">CGI_10012133</name>
</gene>
<dbReference type="Gene3D" id="3.10.100.10">
    <property type="entry name" value="Mannose-Binding Protein A, subunit A"/>
    <property type="match status" value="1"/>
</dbReference>
<proteinExistence type="predicted"/>
<dbReference type="InterPro" id="IPR001304">
    <property type="entry name" value="C-type_lectin-like"/>
</dbReference>
<evidence type="ECO:0000313" key="1">
    <source>
        <dbReference type="EMBL" id="EKC23382.1"/>
    </source>
</evidence>
<dbReference type="SUPFAM" id="SSF56436">
    <property type="entry name" value="C-type lectin-like"/>
    <property type="match status" value="1"/>
</dbReference>